<organism evidence="1 2">
    <name type="scientific">Sclerotinia sclerotiorum (strain ATCC 18683 / 1980 / Ss-1)</name>
    <name type="common">White mold</name>
    <name type="synonym">Whetzelinia sclerotiorum</name>
    <dbReference type="NCBI Taxonomy" id="665079"/>
    <lineage>
        <taxon>Eukaryota</taxon>
        <taxon>Fungi</taxon>
        <taxon>Dikarya</taxon>
        <taxon>Ascomycota</taxon>
        <taxon>Pezizomycotina</taxon>
        <taxon>Leotiomycetes</taxon>
        <taxon>Helotiales</taxon>
        <taxon>Sclerotiniaceae</taxon>
        <taxon>Sclerotinia</taxon>
    </lineage>
</organism>
<reference evidence="2" key="1">
    <citation type="journal article" date="2011" name="PLoS Genet.">
        <title>Genomic analysis of the necrotrophic fungal pathogens Sclerotinia sclerotiorum and Botrytis cinerea.</title>
        <authorList>
            <person name="Amselem J."/>
            <person name="Cuomo C.A."/>
            <person name="van Kan J.A."/>
            <person name="Viaud M."/>
            <person name="Benito E.P."/>
            <person name="Couloux A."/>
            <person name="Coutinho P.M."/>
            <person name="de Vries R.P."/>
            <person name="Dyer P.S."/>
            <person name="Fillinger S."/>
            <person name="Fournier E."/>
            <person name="Gout L."/>
            <person name="Hahn M."/>
            <person name="Kohn L."/>
            <person name="Lapalu N."/>
            <person name="Plummer K.M."/>
            <person name="Pradier J.M."/>
            <person name="Quevillon E."/>
            <person name="Sharon A."/>
            <person name="Simon A."/>
            <person name="ten Have A."/>
            <person name="Tudzynski B."/>
            <person name="Tudzynski P."/>
            <person name="Wincker P."/>
            <person name="Andrew M."/>
            <person name="Anthouard V."/>
            <person name="Beever R.E."/>
            <person name="Beffa R."/>
            <person name="Benoit I."/>
            <person name="Bouzid O."/>
            <person name="Brault B."/>
            <person name="Chen Z."/>
            <person name="Choquer M."/>
            <person name="Collemare J."/>
            <person name="Cotton P."/>
            <person name="Danchin E.G."/>
            <person name="Da Silva C."/>
            <person name="Gautier A."/>
            <person name="Giraud C."/>
            <person name="Giraud T."/>
            <person name="Gonzalez C."/>
            <person name="Grossetete S."/>
            <person name="Guldener U."/>
            <person name="Henrissat B."/>
            <person name="Howlett B.J."/>
            <person name="Kodira C."/>
            <person name="Kretschmer M."/>
            <person name="Lappartient A."/>
            <person name="Leroch M."/>
            <person name="Levis C."/>
            <person name="Mauceli E."/>
            <person name="Neuveglise C."/>
            <person name="Oeser B."/>
            <person name="Pearson M."/>
            <person name="Poulain J."/>
            <person name="Poussereau N."/>
            <person name="Quesneville H."/>
            <person name="Rascle C."/>
            <person name="Schumacher J."/>
            <person name="Segurens B."/>
            <person name="Sexton A."/>
            <person name="Silva E."/>
            <person name="Sirven C."/>
            <person name="Soanes D.M."/>
            <person name="Talbot N.J."/>
            <person name="Templeton M."/>
            <person name="Yandava C."/>
            <person name="Yarden O."/>
            <person name="Zeng Q."/>
            <person name="Rollins J.A."/>
            <person name="Lebrun M.H."/>
            <person name="Dickman M."/>
        </authorList>
    </citation>
    <scope>NUCLEOTIDE SEQUENCE [LARGE SCALE GENOMIC DNA]</scope>
    <source>
        <strain evidence="2">ATCC 18683 / 1980 / Ss-1</strain>
    </source>
</reference>
<proteinExistence type="predicted"/>
<sequence length="51" mass="5737">MANFLRQAIQFIEKGTSIPARKKIHRDLDQRAAAIVQISNTLAFRKGAVIE</sequence>
<name>A7ETQ0_SCLS1</name>
<dbReference type="Proteomes" id="UP000001312">
    <property type="component" value="Unassembled WGS sequence"/>
</dbReference>
<dbReference type="KEGG" id="ssl:SS1G_08707"/>
<dbReference type="EMBL" id="CH476632">
    <property type="protein sequence ID" value="EDN92842.1"/>
    <property type="molecule type" value="Genomic_DNA"/>
</dbReference>
<evidence type="ECO:0000313" key="2">
    <source>
        <dbReference type="Proteomes" id="UP000001312"/>
    </source>
</evidence>
<accession>A7ETQ0</accession>
<gene>
    <name evidence="1" type="ORF">SS1G_08707</name>
</gene>
<dbReference type="AlphaFoldDB" id="A7ETQ0"/>
<protein>
    <submittedName>
        <fullName evidence="1">Uncharacterized protein</fullName>
    </submittedName>
</protein>
<dbReference type="InParanoid" id="A7ETQ0"/>
<dbReference type="GeneID" id="5486107"/>
<dbReference type="RefSeq" id="XP_001589943.1">
    <property type="nucleotide sequence ID" value="XM_001589893.1"/>
</dbReference>
<evidence type="ECO:0000313" key="1">
    <source>
        <dbReference type="EMBL" id="EDN92842.1"/>
    </source>
</evidence>
<keyword evidence="2" id="KW-1185">Reference proteome</keyword>